<keyword evidence="10" id="KW-1185">Reference proteome</keyword>
<dbReference type="PANTHER" id="PTHR30151:SF0">
    <property type="entry name" value="ABC TRANSPORTER PERMEASE PROTEIN MJ0413-RELATED"/>
    <property type="match status" value="1"/>
</dbReference>
<dbReference type="PANTHER" id="PTHR30151">
    <property type="entry name" value="ALKANE SULFONATE ABC TRANSPORTER-RELATED, MEMBRANE SUBUNIT"/>
    <property type="match status" value="1"/>
</dbReference>
<name>V7I3Y7_9CLOT</name>
<dbReference type="AlphaFoldDB" id="V7I3Y7"/>
<keyword evidence="4 7" id="KW-0812">Transmembrane</keyword>
<proteinExistence type="inferred from homology"/>
<sequence length="250" mass="27716">MKNKVRFEKAISIAFALTVWQLLATAIGKNILLVTPFEVMVRLAELVVTKDFLASVMFSFVRIVSGYLLALAAGSALAALAGKHHMAEVLLWPFMTAIKSVPVASFIILCLIWLSSGSLGIFISFLMVLPIIYTNMLHGIRSTDRNMLEMARIFNVTRLRRLKYIYLPQLKPYIVSACSVSIGLSWKAGIAAEVIGIPAGSIGERLYEAKIYLDSADLFAWTAVIVAVSVLFEKLFLHLVKVSYARLERT</sequence>
<evidence type="ECO:0000256" key="1">
    <source>
        <dbReference type="ARBA" id="ARBA00004651"/>
    </source>
</evidence>
<feature type="transmembrane region" description="Helical" evidence="7">
    <location>
        <begin position="218"/>
        <end position="240"/>
    </location>
</feature>
<feature type="transmembrane region" description="Helical" evidence="7">
    <location>
        <begin position="52"/>
        <end position="77"/>
    </location>
</feature>
<dbReference type="EMBL" id="AXUN02000201">
    <property type="protein sequence ID" value="ETA79692.1"/>
    <property type="molecule type" value="Genomic_DNA"/>
</dbReference>
<accession>V7I3Y7</accession>
<evidence type="ECO:0000259" key="8">
    <source>
        <dbReference type="PROSITE" id="PS50928"/>
    </source>
</evidence>
<comment type="subcellular location">
    <subcellularLocation>
        <location evidence="1 7">Cell membrane</location>
        <topology evidence="1 7">Multi-pass membrane protein</topology>
    </subcellularLocation>
</comment>
<comment type="similarity">
    <text evidence="7">Belongs to the binding-protein-dependent transport system permease family.</text>
</comment>
<evidence type="ECO:0000256" key="2">
    <source>
        <dbReference type="ARBA" id="ARBA00022448"/>
    </source>
</evidence>
<protein>
    <submittedName>
        <fullName evidence="9">Nitrate ABC transporter permease</fullName>
    </submittedName>
</protein>
<organism evidence="9 10">
    <name type="scientific">Youngiibacter fragilis 232.1</name>
    <dbReference type="NCBI Taxonomy" id="994573"/>
    <lineage>
        <taxon>Bacteria</taxon>
        <taxon>Bacillati</taxon>
        <taxon>Bacillota</taxon>
        <taxon>Clostridia</taxon>
        <taxon>Eubacteriales</taxon>
        <taxon>Clostridiaceae</taxon>
        <taxon>Youngiibacter</taxon>
    </lineage>
</organism>
<dbReference type="RefSeq" id="WP_023387054.1">
    <property type="nucleotide sequence ID" value="NZ_AXUN02000201.1"/>
</dbReference>
<dbReference type="GO" id="GO:0055085">
    <property type="term" value="P:transmembrane transport"/>
    <property type="evidence" value="ECO:0007669"/>
    <property type="project" value="InterPro"/>
</dbReference>
<evidence type="ECO:0000313" key="10">
    <source>
        <dbReference type="Proteomes" id="UP000017747"/>
    </source>
</evidence>
<dbReference type="OrthoDB" id="308958at2"/>
<keyword evidence="5 7" id="KW-1133">Transmembrane helix</keyword>
<reference evidence="9 10" key="1">
    <citation type="journal article" date="2014" name="Genome Announc.">
        <title>Genome Sequence of Youngiibacter fragilis, the Type Strain of the Genus Youngiibacter.</title>
        <authorList>
            <person name="Wawrik C.B."/>
            <person name="Callaghan A.V."/>
            <person name="Stamps B.W."/>
            <person name="Wawrik B."/>
        </authorList>
    </citation>
    <scope>NUCLEOTIDE SEQUENCE [LARGE SCALE GENOMIC DNA]</scope>
    <source>
        <strain evidence="9 10">232.1</strain>
    </source>
</reference>
<comment type="caution">
    <text evidence="9">The sequence shown here is derived from an EMBL/GenBank/DDBJ whole genome shotgun (WGS) entry which is preliminary data.</text>
</comment>
<dbReference type="GO" id="GO:0005886">
    <property type="term" value="C:plasma membrane"/>
    <property type="evidence" value="ECO:0007669"/>
    <property type="project" value="UniProtKB-SubCell"/>
</dbReference>
<keyword evidence="3" id="KW-1003">Cell membrane</keyword>
<dbReference type="PATRIC" id="fig|994573.3.peg.2952"/>
<keyword evidence="2 7" id="KW-0813">Transport</keyword>
<evidence type="ECO:0000256" key="7">
    <source>
        <dbReference type="RuleBase" id="RU363032"/>
    </source>
</evidence>
<dbReference type="Proteomes" id="UP000017747">
    <property type="component" value="Unassembled WGS sequence"/>
</dbReference>
<dbReference type="Pfam" id="PF00528">
    <property type="entry name" value="BPD_transp_1"/>
    <property type="match status" value="1"/>
</dbReference>
<dbReference type="SUPFAM" id="SSF161098">
    <property type="entry name" value="MetI-like"/>
    <property type="match status" value="1"/>
</dbReference>
<dbReference type="InterPro" id="IPR035906">
    <property type="entry name" value="MetI-like_sf"/>
</dbReference>
<dbReference type="PROSITE" id="PS50928">
    <property type="entry name" value="ABC_TM1"/>
    <property type="match status" value="1"/>
</dbReference>
<dbReference type="STRING" id="994573.T472_0215640"/>
<gene>
    <name evidence="9" type="ORF">T472_0215640</name>
</gene>
<evidence type="ECO:0000313" key="9">
    <source>
        <dbReference type="EMBL" id="ETA79692.1"/>
    </source>
</evidence>
<keyword evidence="6 7" id="KW-0472">Membrane</keyword>
<feature type="transmembrane region" description="Helical" evidence="7">
    <location>
        <begin position="89"/>
        <end position="114"/>
    </location>
</feature>
<dbReference type="CDD" id="cd06261">
    <property type="entry name" value="TM_PBP2"/>
    <property type="match status" value="1"/>
</dbReference>
<dbReference type="Gene3D" id="1.10.3720.10">
    <property type="entry name" value="MetI-like"/>
    <property type="match status" value="1"/>
</dbReference>
<evidence type="ECO:0000256" key="6">
    <source>
        <dbReference type="ARBA" id="ARBA00023136"/>
    </source>
</evidence>
<feature type="domain" description="ABC transmembrane type-1" evidence="8">
    <location>
        <begin position="52"/>
        <end position="237"/>
    </location>
</feature>
<evidence type="ECO:0000256" key="3">
    <source>
        <dbReference type="ARBA" id="ARBA00022475"/>
    </source>
</evidence>
<feature type="transmembrane region" description="Helical" evidence="7">
    <location>
        <begin position="120"/>
        <end position="140"/>
    </location>
</feature>
<evidence type="ECO:0000256" key="5">
    <source>
        <dbReference type="ARBA" id="ARBA00022989"/>
    </source>
</evidence>
<feature type="transmembrane region" description="Helical" evidence="7">
    <location>
        <begin position="173"/>
        <end position="198"/>
    </location>
</feature>
<dbReference type="eggNOG" id="COG0600">
    <property type="taxonomic scope" value="Bacteria"/>
</dbReference>
<evidence type="ECO:0000256" key="4">
    <source>
        <dbReference type="ARBA" id="ARBA00022692"/>
    </source>
</evidence>
<dbReference type="InterPro" id="IPR000515">
    <property type="entry name" value="MetI-like"/>
</dbReference>